<dbReference type="GO" id="GO:0006355">
    <property type="term" value="P:regulation of DNA-templated transcription"/>
    <property type="evidence" value="ECO:0007669"/>
    <property type="project" value="InterPro"/>
</dbReference>
<dbReference type="InterPro" id="IPR036634">
    <property type="entry name" value="PRD_sf"/>
</dbReference>
<dbReference type="PATRIC" id="fig|319652.3.peg.534"/>
<feature type="domain" description="PRD" evidence="2">
    <location>
        <begin position="175"/>
        <end position="280"/>
    </location>
</feature>
<keyword evidence="1" id="KW-0677">Repeat</keyword>
<dbReference type="Gene3D" id="2.30.24.10">
    <property type="entry name" value="CAT RNA-binding domain"/>
    <property type="match status" value="1"/>
</dbReference>
<dbReference type="GO" id="GO:0003723">
    <property type="term" value="F:RNA binding"/>
    <property type="evidence" value="ECO:0007669"/>
    <property type="project" value="InterPro"/>
</dbReference>
<dbReference type="AlphaFoldDB" id="A0A0R2IRW8"/>
<dbReference type="Pfam" id="PF03123">
    <property type="entry name" value="CAT_RBD"/>
    <property type="match status" value="1"/>
</dbReference>
<dbReference type="SMART" id="SM01061">
    <property type="entry name" value="CAT_RBD"/>
    <property type="match status" value="1"/>
</dbReference>
<dbReference type="Pfam" id="PF00874">
    <property type="entry name" value="PRD"/>
    <property type="match status" value="2"/>
</dbReference>
<dbReference type="PANTHER" id="PTHR30185">
    <property type="entry name" value="CRYPTIC BETA-GLUCOSIDE BGL OPERON ANTITERMINATOR"/>
    <property type="match status" value="1"/>
</dbReference>
<accession>A0A0R2IRW8</accession>
<dbReference type="InterPro" id="IPR011608">
    <property type="entry name" value="PRD"/>
</dbReference>
<organism evidence="3 4">
    <name type="scientific">Pediococcus cellicola</name>
    <dbReference type="NCBI Taxonomy" id="319652"/>
    <lineage>
        <taxon>Bacteria</taxon>
        <taxon>Bacillati</taxon>
        <taxon>Bacillota</taxon>
        <taxon>Bacilli</taxon>
        <taxon>Lactobacillales</taxon>
        <taxon>Lactobacillaceae</taxon>
        <taxon>Pediococcus</taxon>
    </lineage>
</organism>
<reference evidence="3 4" key="1">
    <citation type="journal article" date="2015" name="Genome Announc.">
        <title>Expanding the biotechnology potential of lactobacilli through comparative genomics of 213 strains and associated genera.</title>
        <authorList>
            <person name="Sun Z."/>
            <person name="Harris H.M."/>
            <person name="McCann A."/>
            <person name="Guo C."/>
            <person name="Argimon S."/>
            <person name="Zhang W."/>
            <person name="Yang X."/>
            <person name="Jeffery I.B."/>
            <person name="Cooney J.C."/>
            <person name="Kagawa T.F."/>
            <person name="Liu W."/>
            <person name="Song Y."/>
            <person name="Salvetti E."/>
            <person name="Wrobel A."/>
            <person name="Rasinkangas P."/>
            <person name="Parkhill J."/>
            <person name="Rea M.C."/>
            <person name="O'Sullivan O."/>
            <person name="Ritari J."/>
            <person name="Douillard F.P."/>
            <person name="Paul Ross R."/>
            <person name="Yang R."/>
            <person name="Briner A.E."/>
            <person name="Felis G.E."/>
            <person name="de Vos W.M."/>
            <person name="Barrangou R."/>
            <person name="Klaenhammer T.R."/>
            <person name="Caufield P.W."/>
            <person name="Cui Y."/>
            <person name="Zhang H."/>
            <person name="O'Toole P.W."/>
        </authorList>
    </citation>
    <scope>NUCLEOTIDE SEQUENCE [LARGE SCALE GENOMIC DNA]</scope>
    <source>
        <strain evidence="3 4">DSM 17757</strain>
    </source>
</reference>
<name>A0A0R2IRW8_9LACO</name>
<evidence type="ECO:0000313" key="4">
    <source>
        <dbReference type="Proteomes" id="UP000051568"/>
    </source>
</evidence>
<evidence type="ECO:0000313" key="3">
    <source>
        <dbReference type="EMBL" id="KRN65020.1"/>
    </source>
</evidence>
<protein>
    <submittedName>
        <fullName evidence="3">Transcription antiterminator</fullName>
    </submittedName>
</protein>
<gene>
    <name evidence="3" type="ORF">IV80_GL000528</name>
</gene>
<evidence type="ECO:0000256" key="1">
    <source>
        <dbReference type="ARBA" id="ARBA00022737"/>
    </source>
</evidence>
<dbReference type="InterPro" id="IPR004341">
    <property type="entry name" value="CAT_RNA-bd_dom"/>
</dbReference>
<keyword evidence="4" id="KW-1185">Reference proteome</keyword>
<dbReference type="SUPFAM" id="SSF63520">
    <property type="entry name" value="PTS-regulatory domain, PRD"/>
    <property type="match status" value="2"/>
</dbReference>
<dbReference type="SUPFAM" id="SSF50151">
    <property type="entry name" value="SacY-like RNA-binding domain"/>
    <property type="match status" value="1"/>
</dbReference>
<dbReference type="STRING" id="319652.IV80_GL000528"/>
<comment type="caution">
    <text evidence="3">The sequence shown here is derived from an EMBL/GenBank/DDBJ whole genome shotgun (WGS) entry which is preliminary data.</text>
</comment>
<dbReference type="InterPro" id="IPR036650">
    <property type="entry name" value="CAT_RNA-bd_dom_sf"/>
</dbReference>
<dbReference type="PANTHER" id="PTHR30185:SF15">
    <property type="entry name" value="CRYPTIC BETA-GLUCOSIDE BGL OPERON ANTITERMINATOR"/>
    <property type="match status" value="1"/>
</dbReference>
<dbReference type="InterPro" id="IPR050661">
    <property type="entry name" value="BglG_antiterminators"/>
</dbReference>
<dbReference type="Proteomes" id="UP000051568">
    <property type="component" value="Unassembled WGS sequence"/>
</dbReference>
<feature type="domain" description="PRD" evidence="2">
    <location>
        <begin position="69"/>
        <end position="174"/>
    </location>
</feature>
<dbReference type="Gene3D" id="1.10.1790.10">
    <property type="entry name" value="PRD domain"/>
    <property type="match status" value="2"/>
</dbReference>
<evidence type="ECO:0000259" key="2">
    <source>
        <dbReference type="PROSITE" id="PS51372"/>
    </source>
</evidence>
<dbReference type="PROSITE" id="PS51372">
    <property type="entry name" value="PRD_2"/>
    <property type="match status" value="2"/>
</dbReference>
<dbReference type="EMBL" id="JQBR01000013">
    <property type="protein sequence ID" value="KRN65020.1"/>
    <property type="molecule type" value="Genomic_DNA"/>
</dbReference>
<sequence>MKSVMKIKKVLNSSVVLAVDDKQKEFILLGKGIGYGKRPGASVTNKSFDQVFMPVNDTNVEHFLTMIAETSPELIDITQQIIKYAKSNLNTKLSDALYVSLLDHLKFALERFQQGITITNRVYWEIKTYYPSEFGIGKYAVQIMNQQLKTNFSEQEAANIAAHIINAENGTDERKDALKAGQIIGRIINIIKYQSQGKLDEDSPNYQRCVVHVKFLVERAIAGRLLKDADPAMVAIVESQNERAFRIAKKVSEYMDIKFGQELPDEEVMLMAMQIQRILK</sequence>
<proteinExistence type="predicted"/>